<keyword evidence="8" id="KW-1185">Reference proteome</keyword>
<dbReference type="STRING" id="307972.A0A2G8JIC7"/>
<sequence>MVGIWWDWWGRGSVPKEVPGSSPNRLPTAAAVHGSNMSETAVYMTIALINMALQCAPGEEDDKTESATEEPVADAKPEGWFRHSSILNNLATEVKAVRYQINARKANPFEKEKDSHNHAPPSGDTNQFLVSLMMDGQWVELLNTQGSNEATADPNDEWVNILTNMIETAEAGAVEVPMETEDVASGEDRPPELLNLDKQKTTKADSEGNINAKRQRKETPPPEFVTKPLNESMISLLVKLYAKLSNKEVAYLSPDLREVDSAPREVLHGQGPDYIKNVLDKAFAASPVCREVLKAICKRNSAAGGDQAGSREGSPEAHEIRKKRSMEAKRRMIAKLAQQQKQFLESAFSEGMDSMMEMDGAASRAEEELPEYECVICSQVEPSTEDNPYGMCVLLQTTKVLGHRSQSDEPEMLPLTEDQKLHSNKMKCYQLEASRWADATARFEKSSCLSSFSFNWEAGIHIQTCGHYVHIKCLKSFTESIGAHDLQARHLQVNAGEYECPICRQLANTILPCSLPRQPTSMAKYTCSNLAKLSLQISKRLGSATRQLNLGKNEFEMGVFKFTEDVFRQLTMELRKAARADAGGPFAYFCSLARTNIELYLVKRGGTLCRTKPDKSADREPFLGLLLEIFSYYLDKGPKIPLHNTWQKITGQYKPSKSDPEGTVPVLVQDPITLLFLLVYHLPQPITNDHLRCVILALYNLVHVQALTRIACKMSASDKHSYLIPAETSRQSEMSVLLGHIIQHLTHLRQGWLYVDIFGNEESCMTVWSPLAIENYLSQECLPFLRVAAILQNVMFDVRLPEIESPEAEFPSLLCYLHLSSSPSAEIQTHKFSMHSSQSMEIAQGNPLALIRSWCEEFNQFLLKCYAAEKSIRVPKSMIMFSPVFNLPRLIRLPKEYSQVFEFYRRQVCRKCSTKPRKPMICLVCGKLVCWASDCCVLFKHSKKFGEGIAHARDCGSLAAIYLDVDSSLTVLVQGQRLCRWASLYLDSHGEEDRGLRRGKPLYLCQERFDLLEKLWQSVKLKHFCKGWEWHLGGHE</sequence>
<comment type="pathway">
    <text evidence="4">Protein modification; protein ubiquitination.</text>
</comment>
<dbReference type="GO" id="GO:0000151">
    <property type="term" value="C:ubiquitin ligase complex"/>
    <property type="evidence" value="ECO:0007669"/>
    <property type="project" value="TreeGrafter"/>
</dbReference>
<keyword evidence="4" id="KW-0808">Transferase</keyword>
<dbReference type="GO" id="GO:0061630">
    <property type="term" value="F:ubiquitin protein ligase activity"/>
    <property type="evidence" value="ECO:0007669"/>
    <property type="project" value="UniProtKB-UniRule"/>
</dbReference>
<evidence type="ECO:0000256" key="3">
    <source>
        <dbReference type="PROSITE-ProRule" id="PRU00175"/>
    </source>
</evidence>
<dbReference type="AlphaFoldDB" id="A0A2G8JIC7"/>
<comment type="similarity">
    <text evidence="4">Belongs to the E3 ubiquitin-protein ligase UBR1-like family.</text>
</comment>
<evidence type="ECO:0000256" key="1">
    <source>
        <dbReference type="ARBA" id="ARBA00022771"/>
    </source>
</evidence>
<evidence type="ECO:0000256" key="2">
    <source>
        <dbReference type="ARBA" id="ARBA00022833"/>
    </source>
</evidence>
<dbReference type="GO" id="GO:0016567">
    <property type="term" value="P:protein ubiquitination"/>
    <property type="evidence" value="ECO:0007669"/>
    <property type="project" value="UniProtKB-UniRule"/>
</dbReference>
<dbReference type="InterPro" id="IPR044046">
    <property type="entry name" value="E3_ligase_UBR-like_C"/>
</dbReference>
<dbReference type="UniPathway" id="UPA00143"/>
<dbReference type="PANTHER" id="PTHR21497:SF39">
    <property type="entry name" value="E3 UBIQUITIN-PROTEIN LIGASE UBR3"/>
    <property type="match status" value="1"/>
</dbReference>
<dbReference type="InterPro" id="IPR039164">
    <property type="entry name" value="UBR1-like"/>
</dbReference>
<protein>
    <recommendedName>
        <fullName evidence="4">E3 ubiquitin-protein ligase</fullName>
        <ecNumber evidence="4">2.3.2.27</ecNumber>
    </recommendedName>
</protein>
<evidence type="ECO:0000256" key="5">
    <source>
        <dbReference type="SAM" id="MobiDB-lite"/>
    </source>
</evidence>
<dbReference type="EMBL" id="MRZV01001885">
    <property type="protein sequence ID" value="PIK35506.1"/>
    <property type="molecule type" value="Genomic_DNA"/>
</dbReference>
<evidence type="ECO:0000313" key="7">
    <source>
        <dbReference type="EMBL" id="PIK35506.1"/>
    </source>
</evidence>
<name>A0A2G8JIC7_STIJA</name>
<dbReference type="GO" id="GO:0071596">
    <property type="term" value="P:ubiquitin-dependent protein catabolic process via the N-end rule pathway"/>
    <property type="evidence" value="ECO:0007669"/>
    <property type="project" value="UniProtKB-UniRule"/>
</dbReference>
<dbReference type="EC" id="2.3.2.27" evidence="4"/>
<feature type="compositionally biased region" description="Basic and acidic residues" evidence="5">
    <location>
        <begin position="313"/>
        <end position="325"/>
    </location>
</feature>
<feature type="region of interest" description="Disordered" evidence="5">
    <location>
        <begin position="199"/>
        <end position="226"/>
    </location>
</feature>
<dbReference type="Proteomes" id="UP000230750">
    <property type="component" value="Unassembled WGS sequence"/>
</dbReference>
<dbReference type="PANTHER" id="PTHR21497">
    <property type="entry name" value="UBIQUITIN LIGASE E3 ALPHA-RELATED"/>
    <property type="match status" value="1"/>
</dbReference>
<feature type="compositionally biased region" description="Basic and acidic residues" evidence="5">
    <location>
        <begin position="107"/>
        <end position="117"/>
    </location>
</feature>
<keyword evidence="1 3" id="KW-0863">Zinc-finger</keyword>
<keyword evidence="2 4" id="KW-0862">Zinc</keyword>
<accession>A0A2G8JIC7</accession>
<keyword evidence="4" id="KW-0833">Ubl conjugation pathway</keyword>
<dbReference type="PROSITE" id="PS50089">
    <property type="entry name" value="ZF_RING_2"/>
    <property type="match status" value="1"/>
</dbReference>
<dbReference type="InterPro" id="IPR001841">
    <property type="entry name" value="Znf_RING"/>
</dbReference>
<proteinExistence type="inferred from homology"/>
<comment type="function">
    <text evidence="4">Ubiquitin ligase protein which is a component of the N-end rule pathway. Recognizes and binds to proteins bearing specific N-terminal residues that are destabilizing according to the N-end rule, leading to their ubiquitination and subsequent degradation.</text>
</comment>
<dbReference type="GO" id="GO:0008270">
    <property type="term" value="F:zinc ion binding"/>
    <property type="evidence" value="ECO:0007669"/>
    <property type="project" value="UniProtKB-UniRule"/>
</dbReference>
<keyword evidence="4" id="KW-0479">Metal-binding</keyword>
<feature type="region of interest" description="Disordered" evidence="5">
    <location>
        <begin position="106"/>
        <end position="127"/>
    </location>
</feature>
<comment type="caution">
    <text evidence="7">The sequence shown here is derived from an EMBL/GenBank/DDBJ whole genome shotgun (WGS) entry which is preliminary data.</text>
</comment>
<feature type="region of interest" description="Disordered" evidence="5">
    <location>
        <begin position="302"/>
        <end position="325"/>
    </location>
</feature>
<evidence type="ECO:0000313" key="8">
    <source>
        <dbReference type="Proteomes" id="UP000230750"/>
    </source>
</evidence>
<reference evidence="7 8" key="1">
    <citation type="journal article" date="2017" name="PLoS Biol.">
        <title>The sea cucumber genome provides insights into morphological evolution and visceral regeneration.</title>
        <authorList>
            <person name="Zhang X."/>
            <person name="Sun L."/>
            <person name="Yuan J."/>
            <person name="Sun Y."/>
            <person name="Gao Y."/>
            <person name="Zhang L."/>
            <person name="Li S."/>
            <person name="Dai H."/>
            <person name="Hamel J.F."/>
            <person name="Liu C."/>
            <person name="Yu Y."/>
            <person name="Liu S."/>
            <person name="Lin W."/>
            <person name="Guo K."/>
            <person name="Jin S."/>
            <person name="Xu P."/>
            <person name="Storey K.B."/>
            <person name="Huan P."/>
            <person name="Zhang T."/>
            <person name="Zhou Y."/>
            <person name="Zhang J."/>
            <person name="Lin C."/>
            <person name="Li X."/>
            <person name="Xing L."/>
            <person name="Huo D."/>
            <person name="Sun M."/>
            <person name="Wang L."/>
            <person name="Mercier A."/>
            <person name="Li F."/>
            <person name="Yang H."/>
            <person name="Xiang J."/>
        </authorList>
    </citation>
    <scope>NUCLEOTIDE SEQUENCE [LARGE SCALE GENOMIC DNA]</scope>
    <source>
        <strain evidence="7">Shaxun</strain>
        <tissue evidence="7">Muscle</tissue>
    </source>
</reference>
<evidence type="ECO:0000256" key="4">
    <source>
        <dbReference type="RuleBase" id="RU366018"/>
    </source>
</evidence>
<dbReference type="OrthoDB" id="15304at2759"/>
<organism evidence="7 8">
    <name type="scientific">Stichopus japonicus</name>
    <name type="common">Sea cucumber</name>
    <dbReference type="NCBI Taxonomy" id="307972"/>
    <lineage>
        <taxon>Eukaryota</taxon>
        <taxon>Metazoa</taxon>
        <taxon>Echinodermata</taxon>
        <taxon>Eleutherozoa</taxon>
        <taxon>Echinozoa</taxon>
        <taxon>Holothuroidea</taxon>
        <taxon>Aspidochirotacea</taxon>
        <taxon>Aspidochirotida</taxon>
        <taxon>Stichopodidae</taxon>
        <taxon>Apostichopus</taxon>
    </lineage>
</organism>
<comment type="catalytic activity">
    <reaction evidence="4">
        <text>S-ubiquitinyl-[E2 ubiquitin-conjugating enzyme]-L-cysteine + [acceptor protein]-L-lysine = [E2 ubiquitin-conjugating enzyme]-L-cysteine + N(6)-ubiquitinyl-[acceptor protein]-L-lysine.</text>
        <dbReference type="EC" id="2.3.2.27"/>
    </reaction>
</comment>
<evidence type="ECO:0000259" key="6">
    <source>
        <dbReference type="PROSITE" id="PS50089"/>
    </source>
</evidence>
<dbReference type="Pfam" id="PF18995">
    <property type="entry name" value="PRT6_C"/>
    <property type="match status" value="1"/>
</dbReference>
<gene>
    <name evidence="7" type="ORF">BSL78_27671</name>
</gene>
<feature type="domain" description="RING-type" evidence="6">
    <location>
        <begin position="448"/>
        <end position="504"/>
    </location>
</feature>
<dbReference type="GO" id="GO:0005737">
    <property type="term" value="C:cytoplasm"/>
    <property type="evidence" value="ECO:0007669"/>
    <property type="project" value="TreeGrafter"/>
</dbReference>